<dbReference type="SUPFAM" id="SSF55874">
    <property type="entry name" value="ATPase domain of HSP90 chaperone/DNA topoisomerase II/histidine kinase"/>
    <property type="match status" value="1"/>
</dbReference>
<evidence type="ECO:0000256" key="10">
    <source>
        <dbReference type="ARBA" id="ARBA00022989"/>
    </source>
</evidence>
<dbReference type="Pfam" id="PF02518">
    <property type="entry name" value="HATPase_c"/>
    <property type="match status" value="1"/>
</dbReference>
<accession>A0A3E1RAK6</accession>
<dbReference type="InterPro" id="IPR003661">
    <property type="entry name" value="HisK_dim/P_dom"/>
</dbReference>
<dbReference type="Gene3D" id="1.10.287.130">
    <property type="match status" value="1"/>
</dbReference>
<dbReference type="Gene3D" id="1.20.5.1040">
    <property type="entry name" value="Sensor protein qsec"/>
    <property type="match status" value="1"/>
</dbReference>
<sequence>MKRKVTNSLRARLLLLLFSAVLITACIQSFIAYRTSLDETNEIFDYQMQQMALSLRSGLNIDGYSNGFRQEEDEGFEFIVQVSASDGKVLFQSSSSTPLPQRDGTGFSLFDARGTTYKLYSLRYGNHLIQIAQDRAARRSLARNLAFRTTIPIIIMVTLLLFMVWWVVTSSLAPVTRVQRQIATRKAESLDEVDTTGLPNEVRPLVEELNLLLRRMRHAFDVQKNFVADAAHELRSPLSALKLQVEQLRRSSTNKDRDIAVQRLGSGIDRATRLVEQLMVLARQQANAELHSSARPVEINRLSLLAFNDVYPLAQQKHMDMGLMQSDECYVMGHEEGLRIMLRNLLDNAVKYSPDHSKIDFRVEASARSVRLVIEDNGPGIPEGDLQRVMDRFYRIPGNPVSGSGLGLSIVQAIADLHAAKIEMRKSTALGGLEFSLTFEAYRMASPYPSPHHGATSPP</sequence>
<keyword evidence="6 13" id="KW-0812">Transmembrane</keyword>
<reference evidence="15 16" key="1">
    <citation type="submission" date="2018-05" db="EMBL/GenBank/DDBJ databases">
        <title>Rhodoferax soyangensis sp.nov., isolated from an oligotrophic freshwater lake.</title>
        <authorList>
            <person name="Park M."/>
        </authorList>
    </citation>
    <scope>NUCLEOTIDE SEQUENCE [LARGE SCALE GENOMIC DNA]</scope>
    <source>
        <strain evidence="15 16">IMCC26218</strain>
    </source>
</reference>
<dbReference type="InterPro" id="IPR050428">
    <property type="entry name" value="TCS_sensor_his_kinase"/>
</dbReference>
<dbReference type="SMART" id="SM00388">
    <property type="entry name" value="HisKA"/>
    <property type="match status" value="1"/>
</dbReference>
<evidence type="ECO:0000259" key="14">
    <source>
        <dbReference type="PROSITE" id="PS50109"/>
    </source>
</evidence>
<evidence type="ECO:0000313" key="15">
    <source>
        <dbReference type="EMBL" id="RFO96399.1"/>
    </source>
</evidence>
<feature type="transmembrane region" description="Helical" evidence="13">
    <location>
        <begin position="145"/>
        <end position="168"/>
    </location>
</feature>
<keyword evidence="10 13" id="KW-1133">Transmembrane helix</keyword>
<dbReference type="InterPro" id="IPR036890">
    <property type="entry name" value="HATPase_C_sf"/>
</dbReference>
<keyword evidence="9" id="KW-0067">ATP-binding</keyword>
<dbReference type="Proteomes" id="UP000260665">
    <property type="component" value="Unassembled WGS sequence"/>
</dbReference>
<dbReference type="InterPro" id="IPR036097">
    <property type="entry name" value="HisK_dim/P_sf"/>
</dbReference>
<dbReference type="GO" id="GO:0005524">
    <property type="term" value="F:ATP binding"/>
    <property type="evidence" value="ECO:0007669"/>
    <property type="project" value="UniProtKB-KW"/>
</dbReference>
<dbReference type="EMBL" id="QFZK01000008">
    <property type="protein sequence ID" value="RFO96399.1"/>
    <property type="molecule type" value="Genomic_DNA"/>
</dbReference>
<name>A0A3E1RAK6_9BURK</name>
<evidence type="ECO:0000256" key="1">
    <source>
        <dbReference type="ARBA" id="ARBA00000085"/>
    </source>
</evidence>
<keyword evidence="5" id="KW-0808">Transferase</keyword>
<dbReference type="Pfam" id="PF08521">
    <property type="entry name" value="2CSK_N"/>
    <property type="match status" value="1"/>
</dbReference>
<evidence type="ECO:0000256" key="13">
    <source>
        <dbReference type="SAM" id="Phobius"/>
    </source>
</evidence>
<dbReference type="InterPro" id="IPR003594">
    <property type="entry name" value="HATPase_dom"/>
</dbReference>
<gene>
    <name evidence="15" type="ORF">DIC66_13930</name>
</gene>
<evidence type="ECO:0000256" key="5">
    <source>
        <dbReference type="ARBA" id="ARBA00022679"/>
    </source>
</evidence>
<evidence type="ECO:0000256" key="3">
    <source>
        <dbReference type="ARBA" id="ARBA00012438"/>
    </source>
</evidence>
<dbReference type="SUPFAM" id="SSF47384">
    <property type="entry name" value="Homodimeric domain of signal transducing histidine kinase"/>
    <property type="match status" value="1"/>
</dbReference>
<dbReference type="PRINTS" id="PR00344">
    <property type="entry name" value="BCTRLSENSOR"/>
</dbReference>
<keyword evidence="11" id="KW-0902">Two-component regulatory system</keyword>
<organism evidence="15 16">
    <name type="scientific">Rhodoferax lacus</name>
    <dbReference type="NCBI Taxonomy" id="2184758"/>
    <lineage>
        <taxon>Bacteria</taxon>
        <taxon>Pseudomonadati</taxon>
        <taxon>Pseudomonadota</taxon>
        <taxon>Betaproteobacteria</taxon>
        <taxon>Burkholderiales</taxon>
        <taxon>Comamonadaceae</taxon>
        <taxon>Rhodoferax</taxon>
    </lineage>
</organism>
<dbReference type="PROSITE" id="PS50109">
    <property type="entry name" value="HIS_KIN"/>
    <property type="match status" value="1"/>
</dbReference>
<dbReference type="OrthoDB" id="8554694at2"/>
<dbReference type="InterPro" id="IPR005467">
    <property type="entry name" value="His_kinase_dom"/>
</dbReference>
<keyword evidence="7" id="KW-0547">Nucleotide-binding</keyword>
<evidence type="ECO:0000256" key="11">
    <source>
        <dbReference type="ARBA" id="ARBA00023012"/>
    </source>
</evidence>
<evidence type="ECO:0000256" key="4">
    <source>
        <dbReference type="ARBA" id="ARBA00022553"/>
    </source>
</evidence>
<feature type="domain" description="Histidine kinase" evidence="14">
    <location>
        <begin position="229"/>
        <end position="443"/>
    </location>
</feature>
<keyword evidence="12 13" id="KW-0472">Membrane</keyword>
<dbReference type="InterPro" id="IPR004358">
    <property type="entry name" value="Sig_transdc_His_kin-like_C"/>
</dbReference>
<evidence type="ECO:0000256" key="7">
    <source>
        <dbReference type="ARBA" id="ARBA00022741"/>
    </source>
</evidence>
<dbReference type="PANTHER" id="PTHR45436:SF14">
    <property type="entry name" value="SENSOR PROTEIN QSEC"/>
    <property type="match status" value="1"/>
</dbReference>
<protein>
    <recommendedName>
        <fullName evidence="3">histidine kinase</fullName>
        <ecNumber evidence="3">2.7.13.3</ecNumber>
    </recommendedName>
</protein>
<evidence type="ECO:0000256" key="2">
    <source>
        <dbReference type="ARBA" id="ARBA00004141"/>
    </source>
</evidence>
<comment type="subcellular location">
    <subcellularLocation>
        <location evidence="2">Membrane</location>
        <topology evidence="2">Multi-pass membrane protein</topology>
    </subcellularLocation>
</comment>
<evidence type="ECO:0000256" key="8">
    <source>
        <dbReference type="ARBA" id="ARBA00022777"/>
    </source>
</evidence>
<dbReference type="CDD" id="cd00082">
    <property type="entry name" value="HisKA"/>
    <property type="match status" value="1"/>
</dbReference>
<dbReference type="GO" id="GO:0005886">
    <property type="term" value="C:plasma membrane"/>
    <property type="evidence" value="ECO:0007669"/>
    <property type="project" value="TreeGrafter"/>
</dbReference>
<comment type="catalytic activity">
    <reaction evidence="1">
        <text>ATP + protein L-histidine = ADP + protein N-phospho-L-histidine.</text>
        <dbReference type="EC" id="2.7.13.3"/>
    </reaction>
</comment>
<dbReference type="InterPro" id="IPR013727">
    <property type="entry name" value="2CSK_N"/>
</dbReference>
<keyword evidence="16" id="KW-1185">Reference proteome</keyword>
<evidence type="ECO:0000256" key="12">
    <source>
        <dbReference type="ARBA" id="ARBA00023136"/>
    </source>
</evidence>
<dbReference type="RefSeq" id="WP_117178210.1">
    <property type="nucleotide sequence ID" value="NZ_QFZK01000008.1"/>
</dbReference>
<dbReference type="Pfam" id="PF00512">
    <property type="entry name" value="HisKA"/>
    <property type="match status" value="1"/>
</dbReference>
<dbReference type="SMART" id="SM00387">
    <property type="entry name" value="HATPase_c"/>
    <property type="match status" value="1"/>
</dbReference>
<dbReference type="PANTHER" id="PTHR45436">
    <property type="entry name" value="SENSOR HISTIDINE KINASE YKOH"/>
    <property type="match status" value="1"/>
</dbReference>
<proteinExistence type="predicted"/>
<keyword evidence="4" id="KW-0597">Phosphoprotein</keyword>
<evidence type="ECO:0000256" key="6">
    <source>
        <dbReference type="ARBA" id="ARBA00022692"/>
    </source>
</evidence>
<dbReference type="Gene3D" id="3.30.565.10">
    <property type="entry name" value="Histidine kinase-like ATPase, C-terminal domain"/>
    <property type="match status" value="1"/>
</dbReference>
<evidence type="ECO:0000313" key="16">
    <source>
        <dbReference type="Proteomes" id="UP000260665"/>
    </source>
</evidence>
<dbReference type="EC" id="2.7.13.3" evidence="3"/>
<keyword evidence="8 15" id="KW-0418">Kinase</keyword>
<dbReference type="PROSITE" id="PS51257">
    <property type="entry name" value="PROKAR_LIPOPROTEIN"/>
    <property type="match status" value="1"/>
</dbReference>
<dbReference type="GO" id="GO:0000155">
    <property type="term" value="F:phosphorelay sensor kinase activity"/>
    <property type="evidence" value="ECO:0007669"/>
    <property type="project" value="InterPro"/>
</dbReference>
<evidence type="ECO:0000256" key="9">
    <source>
        <dbReference type="ARBA" id="ARBA00022840"/>
    </source>
</evidence>
<comment type="caution">
    <text evidence="15">The sequence shown here is derived from an EMBL/GenBank/DDBJ whole genome shotgun (WGS) entry which is preliminary data.</text>
</comment>
<dbReference type="AlphaFoldDB" id="A0A3E1RAK6"/>